<dbReference type="GO" id="GO:0009398">
    <property type="term" value="P:FMN biosynthetic process"/>
    <property type="evidence" value="ECO:0007669"/>
    <property type="project" value="UniProtKB-UniRule"/>
</dbReference>
<evidence type="ECO:0000256" key="1">
    <source>
        <dbReference type="ARBA" id="ARBA00002121"/>
    </source>
</evidence>
<dbReference type="GO" id="GO:0006747">
    <property type="term" value="P:FAD biosynthetic process"/>
    <property type="evidence" value="ECO:0007669"/>
    <property type="project" value="UniProtKB-UniRule"/>
</dbReference>
<comment type="catalytic activity">
    <reaction evidence="14 15">
        <text>FMN + ATP + H(+) = FAD + diphosphate</text>
        <dbReference type="Rhea" id="RHEA:17237"/>
        <dbReference type="ChEBI" id="CHEBI:15378"/>
        <dbReference type="ChEBI" id="CHEBI:30616"/>
        <dbReference type="ChEBI" id="CHEBI:33019"/>
        <dbReference type="ChEBI" id="CHEBI:57692"/>
        <dbReference type="ChEBI" id="CHEBI:58210"/>
        <dbReference type="EC" id="2.7.7.2"/>
    </reaction>
</comment>
<evidence type="ECO:0000256" key="5">
    <source>
        <dbReference type="ARBA" id="ARBA00022643"/>
    </source>
</evidence>
<dbReference type="Proteomes" id="UP000655208">
    <property type="component" value="Unassembled WGS sequence"/>
</dbReference>
<dbReference type="FunFam" id="3.40.50.620:FF:000021">
    <property type="entry name" value="Riboflavin biosynthesis protein"/>
    <property type="match status" value="1"/>
</dbReference>
<dbReference type="EC" id="2.7.1.26" evidence="15"/>
<reference evidence="17" key="2">
    <citation type="submission" date="2020-09" db="EMBL/GenBank/DDBJ databases">
        <authorList>
            <person name="Sun Q."/>
            <person name="Zhou Y."/>
        </authorList>
    </citation>
    <scope>NUCLEOTIDE SEQUENCE</scope>
    <source>
        <strain evidence="17">CGMCC 4.7308</strain>
    </source>
</reference>
<evidence type="ECO:0000256" key="15">
    <source>
        <dbReference type="PIRNR" id="PIRNR004491"/>
    </source>
</evidence>
<keyword evidence="6 15" id="KW-0808">Transferase</keyword>
<comment type="caution">
    <text evidence="17">The sequence shown here is derived from an EMBL/GenBank/DDBJ whole genome shotgun (WGS) entry which is preliminary data.</text>
</comment>
<dbReference type="NCBIfam" id="TIGR00083">
    <property type="entry name" value="ribF"/>
    <property type="match status" value="1"/>
</dbReference>
<dbReference type="Pfam" id="PF01687">
    <property type="entry name" value="Flavokinase"/>
    <property type="match status" value="1"/>
</dbReference>
<dbReference type="SMART" id="SM00904">
    <property type="entry name" value="Flavokinase"/>
    <property type="match status" value="1"/>
</dbReference>
<keyword evidence="4 15" id="KW-0285">Flavoprotein</keyword>
<evidence type="ECO:0000256" key="14">
    <source>
        <dbReference type="ARBA" id="ARBA00049494"/>
    </source>
</evidence>
<dbReference type="InterPro" id="IPR023465">
    <property type="entry name" value="Riboflavin_kinase_dom_sf"/>
</dbReference>
<dbReference type="Gene3D" id="3.40.50.620">
    <property type="entry name" value="HUPs"/>
    <property type="match status" value="1"/>
</dbReference>
<dbReference type="GO" id="GO:0009231">
    <property type="term" value="P:riboflavin biosynthetic process"/>
    <property type="evidence" value="ECO:0007669"/>
    <property type="project" value="InterPro"/>
</dbReference>
<protein>
    <recommendedName>
        <fullName evidence="15">Riboflavin biosynthesis protein</fullName>
    </recommendedName>
    <domain>
        <recommendedName>
            <fullName evidence="15">Riboflavin kinase</fullName>
            <ecNumber evidence="15">2.7.1.26</ecNumber>
        </recommendedName>
        <alternativeName>
            <fullName evidence="15">Flavokinase</fullName>
        </alternativeName>
    </domain>
    <domain>
        <recommendedName>
            <fullName evidence="15">FMN adenylyltransferase</fullName>
            <ecNumber evidence="15">2.7.7.2</ecNumber>
        </recommendedName>
        <alternativeName>
            <fullName evidence="15">FAD pyrophosphorylase</fullName>
        </alternativeName>
        <alternativeName>
            <fullName evidence="15">FAD synthase</fullName>
        </alternativeName>
    </domain>
</protein>
<dbReference type="InterPro" id="IPR002606">
    <property type="entry name" value="Riboflavin_kinase_bac"/>
</dbReference>
<keyword evidence="12" id="KW-0511">Multifunctional enzyme</keyword>
<dbReference type="Gene3D" id="2.40.30.30">
    <property type="entry name" value="Riboflavin kinase-like"/>
    <property type="match status" value="1"/>
</dbReference>
<evidence type="ECO:0000256" key="2">
    <source>
        <dbReference type="ARBA" id="ARBA00004726"/>
    </source>
</evidence>
<dbReference type="InterPro" id="IPR023468">
    <property type="entry name" value="Riboflavin_kinase"/>
</dbReference>
<comment type="pathway">
    <text evidence="2 15">Cofactor biosynthesis; FAD biosynthesis; FAD from FMN: step 1/1.</text>
</comment>
<dbReference type="InterPro" id="IPR014729">
    <property type="entry name" value="Rossmann-like_a/b/a_fold"/>
</dbReference>
<comment type="similarity">
    <text evidence="15">Belongs to the ribF family.</text>
</comment>
<dbReference type="EMBL" id="BMNA01000002">
    <property type="protein sequence ID" value="GGL95448.1"/>
    <property type="molecule type" value="Genomic_DNA"/>
</dbReference>
<dbReference type="AlphaFoldDB" id="A0A917SRV7"/>
<keyword evidence="18" id="KW-1185">Reference proteome</keyword>
<evidence type="ECO:0000313" key="18">
    <source>
        <dbReference type="Proteomes" id="UP000655208"/>
    </source>
</evidence>
<evidence type="ECO:0000256" key="13">
    <source>
        <dbReference type="ARBA" id="ARBA00047880"/>
    </source>
</evidence>
<dbReference type="SUPFAM" id="SSF52374">
    <property type="entry name" value="Nucleotidylyl transferase"/>
    <property type="match status" value="1"/>
</dbReference>
<dbReference type="GO" id="GO:0003919">
    <property type="term" value="F:FMN adenylyltransferase activity"/>
    <property type="evidence" value="ECO:0007669"/>
    <property type="project" value="UniProtKB-UniRule"/>
</dbReference>
<comment type="function">
    <text evidence="1">Catalyzes the phosphorylation of riboflavin to FMN followed by the adenylation of FMN to FAD.</text>
</comment>
<evidence type="ECO:0000256" key="7">
    <source>
        <dbReference type="ARBA" id="ARBA00022695"/>
    </source>
</evidence>
<feature type="domain" description="Riboflavin kinase" evidence="16">
    <location>
        <begin position="183"/>
        <end position="308"/>
    </location>
</feature>
<dbReference type="EC" id="2.7.7.2" evidence="15"/>
<evidence type="ECO:0000256" key="3">
    <source>
        <dbReference type="ARBA" id="ARBA00005201"/>
    </source>
</evidence>
<dbReference type="GO" id="GO:0005524">
    <property type="term" value="F:ATP binding"/>
    <property type="evidence" value="ECO:0007669"/>
    <property type="project" value="UniProtKB-UniRule"/>
</dbReference>
<sequence>MERWRGLDAVPPNWGRCVLTIGVFDGMHRAHQQLVGETVRTARGLGLPAVLMTFDPHPSEVLRPGSHPAQLLTLRRRAEVAEELGVDVFLVLPFTTALASQTAEGFVHDVIVERLHAAAVVVGANFTFGHHAKGTVALLEELGPRFGFTARGLPLVQESSLAVSSTMVRAGIAAGDVRAAAQALGRPHRLEGIVVHGEGRGGSELGYPTANLDLVPYAAVPADGIYAGWFLLGTRRSPAAISIGSNPTFSGRERTVEAFVLDDGGNFYGRRVALDFVERLRDQERYDRVEDLVAQIGRDVRRTREVLGLPPASATDGT</sequence>
<dbReference type="CDD" id="cd02064">
    <property type="entry name" value="FAD_synthetase_N"/>
    <property type="match status" value="1"/>
</dbReference>
<dbReference type="NCBIfam" id="NF004160">
    <property type="entry name" value="PRK05627.1-3"/>
    <property type="match status" value="1"/>
</dbReference>
<keyword evidence="5 15" id="KW-0288">FMN</keyword>
<evidence type="ECO:0000313" key="17">
    <source>
        <dbReference type="EMBL" id="GGL95448.1"/>
    </source>
</evidence>
<proteinExistence type="inferred from homology"/>
<dbReference type="PANTHER" id="PTHR22749:SF6">
    <property type="entry name" value="RIBOFLAVIN KINASE"/>
    <property type="match status" value="1"/>
</dbReference>
<evidence type="ECO:0000256" key="4">
    <source>
        <dbReference type="ARBA" id="ARBA00022630"/>
    </source>
</evidence>
<evidence type="ECO:0000256" key="12">
    <source>
        <dbReference type="ARBA" id="ARBA00023268"/>
    </source>
</evidence>
<dbReference type="Pfam" id="PF06574">
    <property type="entry name" value="FAD_syn"/>
    <property type="match status" value="1"/>
</dbReference>
<dbReference type="FunFam" id="2.40.30.30:FF:000003">
    <property type="entry name" value="Riboflavin biosynthesis protein"/>
    <property type="match status" value="1"/>
</dbReference>
<evidence type="ECO:0000256" key="6">
    <source>
        <dbReference type="ARBA" id="ARBA00022679"/>
    </source>
</evidence>
<reference evidence="17" key="1">
    <citation type="journal article" date="2014" name="Int. J. Syst. Evol. Microbiol.">
        <title>Complete genome sequence of Corynebacterium casei LMG S-19264T (=DSM 44701T), isolated from a smear-ripened cheese.</title>
        <authorList>
            <consortium name="US DOE Joint Genome Institute (JGI-PGF)"/>
            <person name="Walter F."/>
            <person name="Albersmeier A."/>
            <person name="Kalinowski J."/>
            <person name="Ruckert C."/>
        </authorList>
    </citation>
    <scope>NUCLEOTIDE SEQUENCE</scope>
    <source>
        <strain evidence="17">CGMCC 4.7308</strain>
    </source>
</reference>
<comment type="catalytic activity">
    <reaction evidence="13 15">
        <text>riboflavin + ATP = FMN + ADP + H(+)</text>
        <dbReference type="Rhea" id="RHEA:14357"/>
        <dbReference type="ChEBI" id="CHEBI:15378"/>
        <dbReference type="ChEBI" id="CHEBI:30616"/>
        <dbReference type="ChEBI" id="CHEBI:57986"/>
        <dbReference type="ChEBI" id="CHEBI:58210"/>
        <dbReference type="ChEBI" id="CHEBI:456216"/>
        <dbReference type="EC" id="2.7.1.26"/>
    </reaction>
</comment>
<keyword evidence="9 15" id="KW-0418">Kinase</keyword>
<dbReference type="PANTHER" id="PTHR22749">
    <property type="entry name" value="RIBOFLAVIN KINASE/FMN ADENYLYLTRANSFERASE"/>
    <property type="match status" value="1"/>
</dbReference>
<dbReference type="InterPro" id="IPR015865">
    <property type="entry name" value="Riboflavin_kinase_bac/euk"/>
</dbReference>
<accession>A0A917SRV7</accession>
<dbReference type="InterPro" id="IPR015864">
    <property type="entry name" value="FAD_synthase"/>
</dbReference>
<evidence type="ECO:0000256" key="11">
    <source>
        <dbReference type="ARBA" id="ARBA00022840"/>
    </source>
</evidence>
<name>A0A917SRV7_9ACTN</name>
<comment type="pathway">
    <text evidence="3 15">Cofactor biosynthesis; FMN biosynthesis; FMN from riboflavin (ATP route): step 1/1.</text>
</comment>
<gene>
    <name evidence="17" type="ORF">GCM10011594_13840</name>
</gene>
<evidence type="ECO:0000256" key="10">
    <source>
        <dbReference type="ARBA" id="ARBA00022827"/>
    </source>
</evidence>
<evidence type="ECO:0000256" key="8">
    <source>
        <dbReference type="ARBA" id="ARBA00022741"/>
    </source>
</evidence>
<evidence type="ECO:0000259" key="16">
    <source>
        <dbReference type="SMART" id="SM00904"/>
    </source>
</evidence>
<keyword evidence="10 15" id="KW-0274">FAD</keyword>
<keyword evidence="7 15" id="KW-0548">Nucleotidyltransferase</keyword>
<organism evidence="17 18">
    <name type="scientific">Nakamurella endophytica</name>
    <dbReference type="NCBI Taxonomy" id="1748367"/>
    <lineage>
        <taxon>Bacteria</taxon>
        <taxon>Bacillati</taxon>
        <taxon>Actinomycetota</taxon>
        <taxon>Actinomycetes</taxon>
        <taxon>Nakamurellales</taxon>
        <taxon>Nakamurellaceae</taxon>
        <taxon>Nakamurella</taxon>
    </lineage>
</organism>
<dbReference type="SUPFAM" id="SSF82114">
    <property type="entry name" value="Riboflavin kinase-like"/>
    <property type="match status" value="1"/>
</dbReference>
<evidence type="ECO:0000256" key="9">
    <source>
        <dbReference type="ARBA" id="ARBA00022777"/>
    </source>
</evidence>
<dbReference type="PIRSF" id="PIRSF004491">
    <property type="entry name" value="FAD_Synth"/>
    <property type="match status" value="1"/>
</dbReference>
<keyword evidence="8 15" id="KW-0547">Nucleotide-binding</keyword>
<dbReference type="RefSeq" id="WP_188940725.1">
    <property type="nucleotide sequence ID" value="NZ_BMNA01000002.1"/>
</dbReference>
<keyword evidence="11 15" id="KW-0067">ATP-binding</keyword>
<dbReference type="GO" id="GO:0008531">
    <property type="term" value="F:riboflavin kinase activity"/>
    <property type="evidence" value="ECO:0007669"/>
    <property type="project" value="UniProtKB-UniRule"/>
</dbReference>